<keyword evidence="1" id="KW-1133">Transmembrane helix</keyword>
<evidence type="ECO:0000313" key="2">
    <source>
        <dbReference type="EMBL" id="QUE53537.1"/>
    </source>
</evidence>
<dbReference type="RefSeq" id="WP_212569711.1">
    <property type="nucleotide sequence ID" value="NZ_CP073084.1"/>
</dbReference>
<dbReference type="PANTHER" id="PTHR36111:SF2">
    <property type="entry name" value="INNER MEMBRANE PROTEIN"/>
    <property type="match status" value="1"/>
</dbReference>
<keyword evidence="1" id="KW-0812">Transmembrane</keyword>
<evidence type="ECO:0000313" key="3">
    <source>
        <dbReference type="Proteomes" id="UP000677616"/>
    </source>
</evidence>
<feature type="transmembrane region" description="Helical" evidence="1">
    <location>
        <begin position="37"/>
        <end position="58"/>
    </location>
</feature>
<name>A0ABX7YJA0_9STRE</name>
<keyword evidence="1" id="KW-0472">Membrane</keyword>
<feature type="transmembrane region" description="Helical" evidence="1">
    <location>
        <begin position="221"/>
        <end position="238"/>
    </location>
</feature>
<proteinExistence type="predicted"/>
<dbReference type="Pfam" id="PF04474">
    <property type="entry name" value="DUF554"/>
    <property type="match status" value="1"/>
</dbReference>
<evidence type="ECO:0000256" key="1">
    <source>
        <dbReference type="SAM" id="Phobius"/>
    </source>
</evidence>
<sequence length="239" mass="25498">MFALGTIINTLAIALAGFLGVWFGHLLKERHQSGLTMASGIAILFLGMAGTLEGLLAVAGGRLSSQNGMLLVVSLSLGTLIGEVLHIEGWFERLGIWLREKSGNGQDSQFLDAFLTASLTVCIGAMAIIGSIQDGLTGDYQLLVVKSILDFIIIFIMTSSLGKGAGFSAVPVFLFQGLITVMAHLIEPLMTAQALSNLSLIGSSLIFCVGVNIVWDRKIRVANMLPAVLVAVIWTYFLR</sequence>
<gene>
    <name evidence="2" type="ORF">INT76_06635</name>
</gene>
<dbReference type="InterPro" id="IPR007563">
    <property type="entry name" value="DUF554"/>
</dbReference>
<feature type="transmembrane region" description="Helical" evidence="1">
    <location>
        <begin position="7"/>
        <end position="25"/>
    </location>
</feature>
<feature type="transmembrane region" description="Helical" evidence="1">
    <location>
        <begin position="70"/>
        <end position="91"/>
    </location>
</feature>
<feature type="transmembrane region" description="Helical" evidence="1">
    <location>
        <begin position="111"/>
        <end position="130"/>
    </location>
</feature>
<organism evidence="2 3">
    <name type="scientific">Streptococcus oriscaviae</name>
    <dbReference type="NCBI Taxonomy" id="2781599"/>
    <lineage>
        <taxon>Bacteria</taxon>
        <taxon>Bacillati</taxon>
        <taxon>Bacillota</taxon>
        <taxon>Bacilli</taxon>
        <taxon>Lactobacillales</taxon>
        <taxon>Streptococcaceae</taxon>
        <taxon>Streptococcus</taxon>
    </lineage>
</organism>
<keyword evidence="3" id="KW-1185">Reference proteome</keyword>
<reference evidence="2 3" key="1">
    <citation type="submission" date="2021-04" db="EMBL/GenBank/DDBJ databases">
        <title>Complete genome sequence of a novel Streptococcus species.</title>
        <authorList>
            <person name="Teng J.L.L."/>
        </authorList>
    </citation>
    <scope>NUCLEOTIDE SEQUENCE [LARGE SCALE GENOMIC DNA]</scope>
    <source>
        <strain evidence="2 3">HKU75</strain>
    </source>
</reference>
<feature type="transmembrane region" description="Helical" evidence="1">
    <location>
        <begin position="198"/>
        <end position="215"/>
    </location>
</feature>
<dbReference type="Proteomes" id="UP000677616">
    <property type="component" value="Chromosome"/>
</dbReference>
<dbReference type="PANTHER" id="PTHR36111">
    <property type="entry name" value="INNER MEMBRANE PROTEIN-RELATED"/>
    <property type="match status" value="1"/>
</dbReference>
<dbReference type="EMBL" id="CP073084">
    <property type="protein sequence ID" value="QUE53537.1"/>
    <property type="molecule type" value="Genomic_DNA"/>
</dbReference>
<protein>
    <submittedName>
        <fullName evidence="2">DUF554 domain-containing protein</fullName>
    </submittedName>
</protein>
<accession>A0ABX7YJA0</accession>